<dbReference type="AlphaFoldDB" id="A0A0C9Z410"/>
<keyword evidence="3" id="KW-1185">Reference proteome</keyword>
<dbReference type="HOGENOM" id="CLU_1987017_0_0_1"/>
<gene>
    <name evidence="2" type="ORF">CY34DRAFT_102203</name>
</gene>
<dbReference type="STRING" id="930992.A0A0C9Z410"/>
<feature type="non-terminal residue" evidence="2">
    <location>
        <position position="126"/>
    </location>
</feature>
<feature type="transmembrane region" description="Helical" evidence="1">
    <location>
        <begin position="73"/>
        <end position="96"/>
    </location>
</feature>
<keyword evidence="1" id="KW-0472">Membrane</keyword>
<keyword evidence="1" id="KW-1133">Transmembrane helix</keyword>
<name>A0A0C9Z410_9AGAM</name>
<evidence type="ECO:0000256" key="1">
    <source>
        <dbReference type="SAM" id="Phobius"/>
    </source>
</evidence>
<reference evidence="2 3" key="1">
    <citation type="submission" date="2014-04" db="EMBL/GenBank/DDBJ databases">
        <authorList>
            <consortium name="DOE Joint Genome Institute"/>
            <person name="Kuo A."/>
            <person name="Ruytinx J."/>
            <person name="Rineau F."/>
            <person name="Colpaert J."/>
            <person name="Kohler A."/>
            <person name="Nagy L.G."/>
            <person name="Floudas D."/>
            <person name="Copeland A."/>
            <person name="Barry K.W."/>
            <person name="Cichocki N."/>
            <person name="Veneault-Fourrey C."/>
            <person name="LaButti K."/>
            <person name="Lindquist E.A."/>
            <person name="Lipzen A."/>
            <person name="Lundell T."/>
            <person name="Morin E."/>
            <person name="Murat C."/>
            <person name="Sun H."/>
            <person name="Tunlid A."/>
            <person name="Henrissat B."/>
            <person name="Grigoriev I.V."/>
            <person name="Hibbett D.S."/>
            <person name="Martin F."/>
            <person name="Nordberg H.P."/>
            <person name="Cantor M.N."/>
            <person name="Hua S.X."/>
        </authorList>
    </citation>
    <scope>NUCLEOTIDE SEQUENCE [LARGE SCALE GENOMIC DNA]</scope>
    <source>
        <strain evidence="2 3">UH-Slu-Lm8-n1</strain>
    </source>
</reference>
<dbReference type="EMBL" id="KN836392">
    <property type="protein sequence ID" value="KIK32125.1"/>
    <property type="molecule type" value="Genomic_DNA"/>
</dbReference>
<dbReference type="OrthoDB" id="2665362at2759"/>
<proteinExistence type="predicted"/>
<dbReference type="InParanoid" id="A0A0C9Z410"/>
<reference evidence="3" key="2">
    <citation type="submission" date="2015-01" db="EMBL/GenBank/DDBJ databases">
        <title>Evolutionary Origins and Diversification of the Mycorrhizal Mutualists.</title>
        <authorList>
            <consortium name="DOE Joint Genome Institute"/>
            <consortium name="Mycorrhizal Genomics Consortium"/>
            <person name="Kohler A."/>
            <person name="Kuo A."/>
            <person name="Nagy L.G."/>
            <person name="Floudas D."/>
            <person name="Copeland A."/>
            <person name="Barry K.W."/>
            <person name="Cichocki N."/>
            <person name="Veneault-Fourrey C."/>
            <person name="LaButti K."/>
            <person name="Lindquist E.A."/>
            <person name="Lipzen A."/>
            <person name="Lundell T."/>
            <person name="Morin E."/>
            <person name="Murat C."/>
            <person name="Riley R."/>
            <person name="Ohm R."/>
            <person name="Sun H."/>
            <person name="Tunlid A."/>
            <person name="Henrissat B."/>
            <person name="Grigoriev I.V."/>
            <person name="Hibbett D.S."/>
            <person name="Martin F."/>
        </authorList>
    </citation>
    <scope>NUCLEOTIDE SEQUENCE [LARGE SCALE GENOMIC DNA]</scope>
    <source>
        <strain evidence="3">UH-Slu-Lm8-n1</strain>
    </source>
</reference>
<keyword evidence="1" id="KW-0812">Transmembrane</keyword>
<dbReference type="Proteomes" id="UP000054485">
    <property type="component" value="Unassembled WGS sequence"/>
</dbReference>
<organism evidence="2 3">
    <name type="scientific">Suillus luteus UH-Slu-Lm8-n1</name>
    <dbReference type="NCBI Taxonomy" id="930992"/>
    <lineage>
        <taxon>Eukaryota</taxon>
        <taxon>Fungi</taxon>
        <taxon>Dikarya</taxon>
        <taxon>Basidiomycota</taxon>
        <taxon>Agaricomycotina</taxon>
        <taxon>Agaricomycetes</taxon>
        <taxon>Agaricomycetidae</taxon>
        <taxon>Boletales</taxon>
        <taxon>Suillineae</taxon>
        <taxon>Suillaceae</taxon>
        <taxon>Suillus</taxon>
    </lineage>
</organism>
<protein>
    <submittedName>
        <fullName evidence="2">Uncharacterized protein</fullName>
    </submittedName>
</protein>
<evidence type="ECO:0000313" key="2">
    <source>
        <dbReference type="EMBL" id="KIK32125.1"/>
    </source>
</evidence>
<accession>A0A0C9Z410</accession>
<evidence type="ECO:0000313" key="3">
    <source>
        <dbReference type="Proteomes" id="UP000054485"/>
    </source>
</evidence>
<sequence>LGWYSSRWKSFLEDVKVECCTQQALENPFPSLIHDLLVSITELLLASLVQWLKNGQQVDASVWPAHKPDMARLVGIYLMVHFLSDLFSSCMMTWYLGQVFIQLKGCIEGRNLTASPRCICFSKGSG</sequence>